<protein>
    <recommendedName>
        <fullName evidence="3">ribonuclease H</fullName>
        <ecNumber evidence="3">3.1.26.4</ecNumber>
    </recommendedName>
</protein>
<evidence type="ECO:0000256" key="7">
    <source>
        <dbReference type="ARBA" id="ARBA00022801"/>
    </source>
</evidence>
<sequence>MIVTHRSDNGGFSEIGRPLNPGSSTALYDKPDLFTTSDDGSARVNVFKALAKRARKRLNILKDIAGRDWDADATTLRTSFQALIRPILEYGFPTYCCASKSNLKKLEKVQLSAAHIITGLKRGCPLVIVVYEADLQPLHVKRQASVAKYYNKLSSIDKRLTSTATSLLHLTKKIVCLIPKQLALEIINNIPVNDIKIYTDGSKTDKEADTGIYIETPRNKYSIKQRNPDFCSVFRSELLAIDVGLETIMSESNFGDFWILTDSSNSIQHLKNWTYIGDRTILSILQKLKLISLQNDVHFQWIPSHVDIKGNELADNLAKKDLSHSIPSSSEITFLELFSRIKAQNKAEWLVPPSPHWYKGRKPGFPFPFHATGSPVPVFHDLPAAT</sequence>
<comment type="caution">
    <text evidence="9">The sequence shown here is derived from an EMBL/GenBank/DDBJ whole genome shotgun (WGS) entry which is preliminary data.</text>
</comment>
<dbReference type="EC" id="3.1.26.4" evidence="3"/>
<dbReference type="GO" id="GO:0043137">
    <property type="term" value="P:DNA replication, removal of RNA primer"/>
    <property type="evidence" value="ECO:0007669"/>
    <property type="project" value="TreeGrafter"/>
</dbReference>
<evidence type="ECO:0000256" key="6">
    <source>
        <dbReference type="ARBA" id="ARBA00022759"/>
    </source>
</evidence>
<evidence type="ECO:0000313" key="10">
    <source>
        <dbReference type="Proteomes" id="UP000499080"/>
    </source>
</evidence>
<dbReference type="OrthoDB" id="6770579at2759"/>
<dbReference type="CDD" id="cd09276">
    <property type="entry name" value="Rnase_HI_RT_non_LTR"/>
    <property type="match status" value="1"/>
</dbReference>
<dbReference type="PANTHER" id="PTHR10642:SF26">
    <property type="entry name" value="RIBONUCLEASE H1"/>
    <property type="match status" value="1"/>
</dbReference>
<keyword evidence="5" id="KW-0479">Metal-binding</keyword>
<gene>
    <name evidence="9" type="ORF">AVEN_58297_1</name>
</gene>
<dbReference type="GO" id="GO:0046872">
    <property type="term" value="F:metal ion binding"/>
    <property type="evidence" value="ECO:0007669"/>
    <property type="project" value="UniProtKB-KW"/>
</dbReference>
<feature type="domain" description="RNase H type-1" evidence="8">
    <location>
        <begin position="191"/>
        <end position="323"/>
    </location>
</feature>
<reference evidence="9 10" key="1">
    <citation type="journal article" date="2019" name="Sci. Rep.">
        <title>Orb-weaving spider Araneus ventricosus genome elucidates the spidroin gene catalogue.</title>
        <authorList>
            <person name="Kono N."/>
            <person name="Nakamura H."/>
            <person name="Ohtoshi R."/>
            <person name="Moran D.A.P."/>
            <person name="Shinohara A."/>
            <person name="Yoshida Y."/>
            <person name="Fujiwara M."/>
            <person name="Mori M."/>
            <person name="Tomita M."/>
            <person name="Arakawa K."/>
        </authorList>
    </citation>
    <scope>NUCLEOTIDE SEQUENCE [LARGE SCALE GENOMIC DNA]</scope>
</reference>
<name>A0A4Y2CT37_ARAVE</name>
<dbReference type="InterPro" id="IPR012337">
    <property type="entry name" value="RNaseH-like_sf"/>
</dbReference>
<comment type="catalytic activity">
    <reaction evidence="1">
        <text>Endonucleolytic cleavage to 5'-phosphomonoester.</text>
        <dbReference type="EC" id="3.1.26.4"/>
    </reaction>
</comment>
<dbReference type="PANTHER" id="PTHR10642">
    <property type="entry name" value="RIBONUCLEASE H1"/>
    <property type="match status" value="1"/>
</dbReference>
<organism evidence="9 10">
    <name type="scientific">Araneus ventricosus</name>
    <name type="common">Orbweaver spider</name>
    <name type="synonym">Epeira ventricosa</name>
    <dbReference type="NCBI Taxonomy" id="182803"/>
    <lineage>
        <taxon>Eukaryota</taxon>
        <taxon>Metazoa</taxon>
        <taxon>Ecdysozoa</taxon>
        <taxon>Arthropoda</taxon>
        <taxon>Chelicerata</taxon>
        <taxon>Arachnida</taxon>
        <taxon>Araneae</taxon>
        <taxon>Araneomorphae</taxon>
        <taxon>Entelegynae</taxon>
        <taxon>Araneoidea</taxon>
        <taxon>Araneidae</taxon>
        <taxon>Araneus</taxon>
    </lineage>
</organism>
<evidence type="ECO:0000256" key="5">
    <source>
        <dbReference type="ARBA" id="ARBA00022723"/>
    </source>
</evidence>
<dbReference type="Pfam" id="PF00075">
    <property type="entry name" value="RNase_H"/>
    <property type="match status" value="1"/>
</dbReference>
<dbReference type="PROSITE" id="PS50879">
    <property type="entry name" value="RNASE_H_1"/>
    <property type="match status" value="1"/>
</dbReference>
<dbReference type="InterPro" id="IPR036397">
    <property type="entry name" value="RNaseH_sf"/>
</dbReference>
<comment type="similarity">
    <text evidence="2">Belongs to the RNase H family.</text>
</comment>
<evidence type="ECO:0000256" key="3">
    <source>
        <dbReference type="ARBA" id="ARBA00012180"/>
    </source>
</evidence>
<dbReference type="GO" id="GO:0003676">
    <property type="term" value="F:nucleic acid binding"/>
    <property type="evidence" value="ECO:0007669"/>
    <property type="project" value="InterPro"/>
</dbReference>
<proteinExistence type="inferred from homology"/>
<evidence type="ECO:0000256" key="1">
    <source>
        <dbReference type="ARBA" id="ARBA00000077"/>
    </source>
</evidence>
<dbReference type="SUPFAM" id="SSF53098">
    <property type="entry name" value="Ribonuclease H-like"/>
    <property type="match status" value="1"/>
</dbReference>
<keyword evidence="6" id="KW-0255">Endonuclease</keyword>
<keyword evidence="10" id="KW-1185">Reference proteome</keyword>
<keyword evidence="4" id="KW-0540">Nuclease</keyword>
<dbReference type="Proteomes" id="UP000499080">
    <property type="component" value="Unassembled WGS sequence"/>
</dbReference>
<evidence type="ECO:0000256" key="2">
    <source>
        <dbReference type="ARBA" id="ARBA00005300"/>
    </source>
</evidence>
<dbReference type="InterPro" id="IPR050092">
    <property type="entry name" value="RNase_H"/>
</dbReference>
<dbReference type="GO" id="GO:0004523">
    <property type="term" value="F:RNA-DNA hybrid ribonuclease activity"/>
    <property type="evidence" value="ECO:0007669"/>
    <property type="project" value="UniProtKB-EC"/>
</dbReference>
<dbReference type="EMBL" id="BGPR01000229">
    <property type="protein sequence ID" value="GBM06445.1"/>
    <property type="molecule type" value="Genomic_DNA"/>
</dbReference>
<keyword evidence="7" id="KW-0378">Hydrolase</keyword>
<accession>A0A4Y2CT37</accession>
<evidence type="ECO:0000259" key="8">
    <source>
        <dbReference type="PROSITE" id="PS50879"/>
    </source>
</evidence>
<dbReference type="Gene3D" id="3.30.420.10">
    <property type="entry name" value="Ribonuclease H-like superfamily/Ribonuclease H"/>
    <property type="match status" value="1"/>
</dbReference>
<dbReference type="InterPro" id="IPR002156">
    <property type="entry name" value="RNaseH_domain"/>
</dbReference>
<evidence type="ECO:0000256" key="4">
    <source>
        <dbReference type="ARBA" id="ARBA00022722"/>
    </source>
</evidence>
<dbReference type="AlphaFoldDB" id="A0A4Y2CT37"/>
<evidence type="ECO:0000313" key="9">
    <source>
        <dbReference type="EMBL" id="GBM06445.1"/>
    </source>
</evidence>